<sequence length="207" mass="21654">MDYRRTYRSAAVSFADLVSRLPADRWDSPGLGEWTLRELVGHTVSSALRQVPGVLASTSETVSVDTPQGYWAYARSAPPALYAAAVAASTDDAREAGRWLGDEAADRVSDLAGKATSALAAVRDHDIVATPVGGMAVCDWIPTRTFELVVHGLDIAAAGGVSFAIAAEAETEALVLAARIASATGDGTQVLRALTGRARLPENFSVV</sequence>
<dbReference type="eggNOG" id="ENOG5030GDY">
    <property type="taxonomic scope" value="Bacteria"/>
</dbReference>
<dbReference type="AlphaFoldDB" id="U5W1N7"/>
<gene>
    <name evidence="2" type="ORF">AFR_17765</name>
</gene>
<protein>
    <recommendedName>
        <fullName evidence="1">Mycothiol-dependent maleylpyruvate isomerase metal-binding domain-containing protein</fullName>
    </recommendedName>
</protein>
<evidence type="ECO:0000259" key="1">
    <source>
        <dbReference type="Pfam" id="PF11716"/>
    </source>
</evidence>
<dbReference type="Gene3D" id="1.20.120.450">
    <property type="entry name" value="dinb family like domain"/>
    <property type="match status" value="1"/>
</dbReference>
<dbReference type="SUPFAM" id="SSF109854">
    <property type="entry name" value="DinB/YfiT-like putative metalloenzymes"/>
    <property type="match status" value="1"/>
</dbReference>
<name>U5W1N7_9ACTN</name>
<dbReference type="KEGG" id="afs:AFR_17765"/>
<keyword evidence="3" id="KW-1185">Reference proteome</keyword>
<dbReference type="HOGENOM" id="CLU_113276_0_0_11"/>
<dbReference type="RefSeq" id="WP_023362135.1">
    <property type="nucleotide sequence ID" value="NC_022657.1"/>
</dbReference>
<proteinExistence type="predicted"/>
<evidence type="ECO:0000313" key="2">
    <source>
        <dbReference type="EMBL" id="AGZ41831.1"/>
    </source>
</evidence>
<dbReference type="GO" id="GO:0046872">
    <property type="term" value="F:metal ion binding"/>
    <property type="evidence" value="ECO:0007669"/>
    <property type="project" value="InterPro"/>
</dbReference>
<organism evidence="2 3">
    <name type="scientific">Actinoplanes friuliensis DSM 7358</name>
    <dbReference type="NCBI Taxonomy" id="1246995"/>
    <lineage>
        <taxon>Bacteria</taxon>
        <taxon>Bacillati</taxon>
        <taxon>Actinomycetota</taxon>
        <taxon>Actinomycetes</taxon>
        <taxon>Micromonosporales</taxon>
        <taxon>Micromonosporaceae</taxon>
        <taxon>Actinoplanes</taxon>
    </lineage>
</organism>
<dbReference type="Pfam" id="PF11716">
    <property type="entry name" value="MDMPI_N"/>
    <property type="match status" value="1"/>
</dbReference>
<dbReference type="PATRIC" id="fig|1246995.3.peg.3603"/>
<reference evidence="2 3" key="1">
    <citation type="journal article" date="2014" name="J. Biotechnol.">
        <title>Complete genome sequence of the actinobacterium Actinoplanes friuliensis HAG 010964, producer of the lipopeptide antibiotic friulimycin.</title>
        <authorList>
            <person name="Ruckert C."/>
            <person name="Szczepanowski R."/>
            <person name="Albersmeier A."/>
            <person name="Goesmann A."/>
            <person name="Fischer N."/>
            <person name="Steinkamper A."/>
            <person name="Puhler A."/>
            <person name="Biener R."/>
            <person name="Schwartz D."/>
            <person name="Kalinowski J."/>
        </authorList>
    </citation>
    <scope>NUCLEOTIDE SEQUENCE [LARGE SCALE GENOMIC DNA]</scope>
    <source>
        <strain evidence="2 3">DSM 7358</strain>
    </source>
</reference>
<dbReference type="EMBL" id="CP006272">
    <property type="protein sequence ID" value="AGZ41831.1"/>
    <property type="molecule type" value="Genomic_DNA"/>
</dbReference>
<accession>U5W1N7</accession>
<dbReference type="InterPro" id="IPR024344">
    <property type="entry name" value="MDMPI_metal-binding"/>
</dbReference>
<dbReference type="STRING" id="1246995.AFR_17765"/>
<dbReference type="Proteomes" id="UP000017746">
    <property type="component" value="Chromosome"/>
</dbReference>
<evidence type="ECO:0000313" key="3">
    <source>
        <dbReference type="Proteomes" id="UP000017746"/>
    </source>
</evidence>
<dbReference type="OrthoDB" id="3292744at2"/>
<dbReference type="InterPro" id="IPR034660">
    <property type="entry name" value="DinB/YfiT-like"/>
</dbReference>
<feature type="domain" description="Mycothiol-dependent maleylpyruvate isomerase metal-binding" evidence="1">
    <location>
        <begin position="8"/>
        <end position="156"/>
    </location>
</feature>